<evidence type="ECO:0000256" key="6">
    <source>
        <dbReference type="RuleBase" id="RU280814"/>
    </source>
</evidence>
<protein>
    <recommendedName>
        <fullName evidence="6">Anoctamin</fullName>
    </recommendedName>
</protein>
<comment type="similarity">
    <text evidence="2 6">Belongs to the anoctamin family.</text>
</comment>
<keyword evidence="3 6" id="KW-0812">Transmembrane</keyword>
<evidence type="ECO:0000256" key="4">
    <source>
        <dbReference type="ARBA" id="ARBA00022989"/>
    </source>
</evidence>
<gene>
    <name evidence="8" type="ORF">CSKR_204075</name>
</gene>
<reference evidence="8 9" key="1">
    <citation type="journal article" date="2018" name="Biotechnol. Adv.">
        <title>Improved genomic resources and new bioinformatic workflow for the carcinogenic parasite Clonorchis sinensis: Biotechnological implications.</title>
        <authorList>
            <person name="Wang D."/>
            <person name="Korhonen P.K."/>
            <person name="Gasser R.B."/>
            <person name="Young N.D."/>
        </authorList>
    </citation>
    <scope>NUCLEOTIDE SEQUENCE [LARGE SCALE GENOMIC DNA]</scope>
    <source>
        <strain evidence="8">Cs-k2</strain>
    </source>
</reference>
<evidence type="ECO:0000256" key="1">
    <source>
        <dbReference type="ARBA" id="ARBA00004141"/>
    </source>
</evidence>
<sequence>MQCVDFLSLFQIMSRNGTTEFCLLLSSCISTPEVANLVARCFSRGHPPNTPKQRSKTNPYLSVRTCCQTVSDGIYQSKHSEHFLLITLSRQLVLEYAVSIVPKLKNDVSVLERSVDELSVGQVSWLAELALKSYILDMDMLVKLVHAIQSTSAQLALLRAQNHFKPTLLLLEQMDVVSEVVLCHDKERLRSLWSNHFQSPRMFPDAPALRGYFGDSIGFYFSWMQTYCLFLLGPTAAALLCHIISLMISFINTHLCSSPEEPVPSALELLIRLMFTLLMIIWALVCTKLWSRQHATLIECWSSNPLLKDTTNDLAWLFRLLDQRPGYHGLWRESRVTGQMEVHFPAWRRRLRYLISSLVIVCCLLAAGFVHVVLLNLEVFCG</sequence>
<evidence type="ECO:0000256" key="3">
    <source>
        <dbReference type="ARBA" id="ARBA00022692"/>
    </source>
</evidence>
<comment type="caution">
    <text evidence="6">Lacks conserved residue(s) required for the propagation of feature annotation.</text>
</comment>
<dbReference type="GO" id="GO:0016020">
    <property type="term" value="C:membrane"/>
    <property type="evidence" value="ECO:0007669"/>
    <property type="project" value="UniProtKB-SubCell"/>
</dbReference>
<evidence type="ECO:0000256" key="5">
    <source>
        <dbReference type="ARBA" id="ARBA00023136"/>
    </source>
</evidence>
<reference evidence="8 9" key="2">
    <citation type="journal article" date="2021" name="Genomics">
        <title>High-quality reference genome for Clonorchis sinensis.</title>
        <authorList>
            <person name="Young N.D."/>
            <person name="Stroehlein A.J."/>
            <person name="Kinkar L."/>
            <person name="Wang T."/>
            <person name="Sohn W.M."/>
            <person name="Chang B.C.H."/>
            <person name="Kaur P."/>
            <person name="Weisz D."/>
            <person name="Dudchenko O."/>
            <person name="Aiden E.L."/>
            <person name="Korhonen P.K."/>
            <person name="Gasser R.B."/>
        </authorList>
    </citation>
    <scope>NUCLEOTIDE SEQUENCE [LARGE SCALE GENOMIC DNA]</scope>
    <source>
        <strain evidence="8">Cs-k2</strain>
    </source>
</reference>
<comment type="caution">
    <text evidence="8">The sequence shown here is derived from an EMBL/GenBank/DDBJ whole genome shotgun (WGS) entry which is preliminary data.</text>
</comment>
<dbReference type="Pfam" id="PF04547">
    <property type="entry name" value="Anoctamin"/>
    <property type="match status" value="1"/>
</dbReference>
<evidence type="ECO:0000313" key="8">
    <source>
        <dbReference type="EMBL" id="KAG5444683.1"/>
    </source>
</evidence>
<dbReference type="InterPro" id="IPR007632">
    <property type="entry name" value="Anoctamin"/>
</dbReference>
<feature type="transmembrane region" description="Helical" evidence="6">
    <location>
        <begin position="353"/>
        <end position="374"/>
    </location>
</feature>
<accession>A0A8T1M680</accession>
<proteinExistence type="inferred from homology"/>
<keyword evidence="4 6" id="KW-1133">Transmembrane helix</keyword>
<comment type="subcellular location">
    <subcellularLocation>
        <location evidence="1 6">Membrane</location>
        <topology evidence="1 6">Multi-pass membrane protein</topology>
    </subcellularLocation>
</comment>
<dbReference type="EMBL" id="NIRI02000056">
    <property type="protein sequence ID" value="KAG5444683.1"/>
    <property type="molecule type" value="Genomic_DNA"/>
</dbReference>
<organism evidence="8 9">
    <name type="scientific">Clonorchis sinensis</name>
    <name type="common">Chinese liver fluke</name>
    <dbReference type="NCBI Taxonomy" id="79923"/>
    <lineage>
        <taxon>Eukaryota</taxon>
        <taxon>Metazoa</taxon>
        <taxon>Spiralia</taxon>
        <taxon>Lophotrochozoa</taxon>
        <taxon>Platyhelminthes</taxon>
        <taxon>Trematoda</taxon>
        <taxon>Digenea</taxon>
        <taxon>Opisthorchiida</taxon>
        <taxon>Opisthorchiata</taxon>
        <taxon>Opisthorchiidae</taxon>
        <taxon>Clonorchis</taxon>
    </lineage>
</organism>
<feature type="domain" description="Anoctamin transmembrane" evidence="7">
    <location>
        <begin position="210"/>
        <end position="375"/>
    </location>
</feature>
<keyword evidence="5 6" id="KW-0472">Membrane</keyword>
<keyword evidence="9" id="KW-1185">Reference proteome</keyword>
<evidence type="ECO:0000259" key="7">
    <source>
        <dbReference type="Pfam" id="PF04547"/>
    </source>
</evidence>
<dbReference type="PANTHER" id="PTHR12308:SF73">
    <property type="entry name" value="ANOCTAMIN"/>
    <property type="match status" value="1"/>
</dbReference>
<dbReference type="Proteomes" id="UP000286415">
    <property type="component" value="Unassembled WGS sequence"/>
</dbReference>
<evidence type="ECO:0000256" key="2">
    <source>
        <dbReference type="ARBA" id="ARBA00009671"/>
    </source>
</evidence>
<feature type="transmembrane region" description="Helical" evidence="6">
    <location>
        <begin position="271"/>
        <end position="290"/>
    </location>
</feature>
<evidence type="ECO:0000313" key="9">
    <source>
        <dbReference type="Proteomes" id="UP000286415"/>
    </source>
</evidence>
<name>A0A8T1M680_CLOSI</name>
<dbReference type="PANTHER" id="PTHR12308">
    <property type="entry name" value="ANOCTAMIN"/>
    <property type="match status" value="1"/>
</dbReference>
<dbReference type="OrthoDB" id="296386at2759"/>
<dbReference type="GO" id="GO:0005254">
    <property type="term" value="F:chloride channel activity"/>
    <property type="evidence" value="ECO:0007669"/>
    <property type="project" value="TreeGrafter"/>
</dbReference>
<dbReference type="AlphaFoldDB" id="A0A8T1M680"/>
<dbReference type="InterPro" id="IPR049452">
    <property type="entry name" value="Anoctamin_TM"/>
</dbReference>
<feature type="transmembrane region" description="Helical" evidence="6">
    <location>
        <begin position="227"/>
        <end position="251"/>
    </location>
</feature>